<sequence>MESSISTPVEDEKLHKRAIRAWTMYDWGNSAFATTIMAAVLPVYYSSVAAGNLAPNIATAYWGFTSSISALIAAIISPILGAVADFRGSKKKFLAIFMMLGVTGTALLYFIQSGDWFLASTFFLFGNIGFAGSLVYYDALLPHVARPEEIDQVSSRGYAMGYIGGGLLLAINLVMIMVLPGLIPGLDAGLMTRLSFVTVAVWWFCFTLPLLFNVKEPPRRIVAGEENQHSIIVSFKRLIQTFKEIRKYRDLSLAMLAFWVYANGIGTIIVMATAYGTELGFGQTTLIGTLLMVQFVAAPFAFFFGWLSRKIGTKKSIYISLSIYTIIAIAGYFLYQEWQFWVLGFAVATVQGGSQALSRSLIGKMVPKAKSAEFFGFFSVFEKFASILGPAIFGVVSTIMGHSRLSIASLVIFFAIGIWILTGVNVERGVKVAQNEDSEMVSAEA</sequence>
<dbReference type="Gene3D" id="1.20.1250.20">
    <property type="entry name" value="MFS general substrate transporter like domains"/>
    <property type="match status" value="1"/>
</dbReference>
<name>A0A645AC66_9ZZZZ</name>
<accession>A0A645AC66</accession>
<dbReference type="SUPFAM" id="SSF103473">
    <property type="entry name" value="MFS general substrate transporter"/>
    <property type="match status" value="1"/>
</dbReference>
<comment type="caution">
    <text evidence="8">The sequence shown here is derived from an EMBL/GenBank/DDBJ whole genome shotgun (WGS) entry which is preliminary data.</text>
</comment>
<dbReference type="PANTHER" id="PTHR23519">
    <property type="entry name" value="AUTOPHAGY-RELATED PROTEIN 22"/>
    <property type="match status" value="1"/>
</dbReference>
<feature type="domain" description="Major facilitator superfamily (MFS) profile" evidence="7">
    <location>
        <begin position="1"/>
        <end position="426"/>
    </location>
</feature>
<reference evidence="8" key="1">
    <citation type="submission" date="2019-08" db="EMBL/GenBank/DDBJ databases">
        <authorList>
            <person name="Kucharzyk K."/>
            <person name="Murdoch R.W."/>
            <person name="Higgins S."/>
            <person name="Loffler F."/>
        </authorList>
    </citation>
    <scope>NUCLEOTIDE SEQUENCE</scope>
</reference>
<dbReference type="InterPro" id="IPR024671">
    <property type="entry name" value="Atg22-like"/>
</dbReference>
<feature type="transmembrane region" description="Helical" evidence="6">
    <location>
        <begin position="158"/>
        <end position="182"/>
    </location>
</feature>
<feature type="transmembrane region" description="Helical" evidence="6">
    <location>
        <begin position="341"/>
        <end position="362"/>
    </location>
</feature>
<dbReference type="CDD" id="cd17482">
    <property type="entry name" value="MFS_YxiO_like"/>
    <property type="match status" value="1"/>
</dbReference>
<evidence type="ECO:0000256" key="3">
    <source>
        <dbReference type="ARBA" id="ARBA00022692"/>
    </source>
</evidence>
<dbReference type="EMBL" id="VSSQ01011620">
    <property type="protein sequence ID" value="MPM47284.1"/>
    <property type="molecule type" value="Genomic_DNA"/>
</dbReference>
<keyword evidence="2" id="KW-0813">Transport</keyword>
<evidence type="ECO:0000256" key="5">
    <source>
        <dbReference type="ARBA" id="ARBA00023136"/>
    </source>
</evidence>
<dbReference type="Pfam" id="PF11700">
    <property type="entry name" value="ATG22"/>
    <property type="match status" value="1"/>
</dbReference>
<evidence type="ECO:0000256" key="6">
    <source>
        <dbReference type="SAM" id="Phobius"/>
    </source>
</evidence>
<protein>
    <recommendedName>
        <fullName evidence="7">Major facilitator superfamily (MFS) profile domain-containing protein</fullName>
    </recommendedName>
</protein>
<dbReference type="InterPro" id="IPR036259">
    <property type="entry name" value="MFS_trans_sf"/>
</dbReference>
<dbReference type="GO" id="GO:0022857">
    <property type="term" value="F:transmembrane transporter activity"/>
    <property type="evidence" value="ECO:0007669"/>
    <property type="project" value="InterPro"/>
</dbReference>
<dbReference type="PANTHER" id="PTHR23519:SF1">
    <property type="entry name" value="AUTOPHAGY-RELATED PROTEIN 22"/>
    <property type="match status" value="1"/>
</dbReference>
<keyword evidence="3 6" id="KW-0812">Transmembrane</keyword>
<feature type="transmembrane region" description="Helical" evidence="6">
    <location>
        <begin position="117"/>
        <end position="137"/>
    </location>
</feature>
<gene>
    <name evidence="8" type="ORF">SDC9_93992</name>
</gene>
<feature type="transmembrane region" description="Helical" evidence="6">
    <location>
        <begin position="93"/>
        <end position="111"/>
    </location>
</feature>
<dbReference type="InterPro" id="IPR050495">
    <property type="entry name" value="ATG22/LtaA_families"/>
</dbReference>
<feature type="transmembrane region" description="Helical" evidence="6">
    <location>
        <begin position="405"/>
        <end position="424"/>
    </location>
</feature>
<comment type="subcellular location">
    <subcellularLocation>
        <location evidence="1">Endomembrane system</location>
        <topology evidence="1">Multi-pass membrane protein</topology>
    </subcellularLocation>
</comment>
<evidence type="ECO:0000256" key="1">
    <source>
        <dbReference type="ARBA" id="ARBA00004127"/>
    </source>
</evidence>
<dbReference type="GO" id="GO:0012505">
    <property type="term" value="C:endomembrane system"/>
    <property type="evidence" value="ECO:0007669"/>
    <property type="project" value="UniProtKB-SubCell"/>
</dbReference>
<feature type="transmembrane region" description="Helical" evidence="6">
    <location>
        <begin position="253"/>
        <end position="275"/>
    </location>
</feature>
<feature type="transmembrane region" description="Helical" evidence="6">
    <location>
        <begin position="194"/>
        <end position="212"/>
    </location>
</feature>
<feature type="transmembrane region" description="Helical" evidence="6">
    <location>
        <begin position="374"/>
        <end position="399"/>
    </location>
</feature>
<feature type="transmembrane region" description="Helical" evidence="6">
    <location>
        <begin position="60"/>
        <end position="81"/>
    </location>
</feature>
<proteinExistence type="predicted"/>
<organism evidence="8">
    <name type="scientific">bioreactor metagenome</name>
    <dbReference type="NCBI Taxonomy" id="1076179"/>
    <lineage>
        <taxon>unclassified sequences</taxon>
        <taxon>metagenomes</taxon>
        <taxon>ecological metagenomes</taxon>
    </lineage>
</organism>
<feature type="transmembrane region" description="Helical" evidence="6">
    <location>
        <begin position="281"/>
        <end position="304"/>
    </location>
</feature>
<evidence type="ECO:0000313" key="8">
    <source>
        <dbReference type="EMBL" id="MPM47284.1"/>
    </source>
</evidence>
<feature type="transmembrane region" description="Helical" evidence="6">
    <location>
        <begin position="316"/>
        <end position="335"/>
    </location>
</feature>
<evidence type="ECO:0000256" key="4">
    <source>
        <dbReference type="ARBA" id="ARBA00022989"/>
    </source>
</evidence>
<dbReference type="PROSITE" id="PS50850">
    <property type="entry name" value="MFS"/>
    <property type="match status" value="1"/>
</dbReference>
<dbReference type="AlphaFoldDB" id="A0A645AC66"/>
<keyword evidence="5 6" id="KW-0472">Membrane</keyword>
<evidence type="ECO:0000256" key="2">
    <source>
        <dbReference type="ARBA" id="ARBA00022448"/>
    </source>
</evidence>
<keyword evidence="4 6" id="KW-1133">Transmembrane helix</keyword>
<feature type="transmembrane region" description="Helical" evidence="6">
    <location>
        <begin position="24"/>
        <end position="45"/>
    </location>
</feature>
<evidence type="ECO:0000259" key="7">
    <source>
        <dbReference type="PROSITE" id="PS50850"/>
    </source>
</evidence>
<dbReference type="InterPro" id="IPR020846">
    <property type="entry name" value="MFS_dom"/>
</dbReference>